<evidence type="ECO:0000256" key="2">
    <source>
        <dbReference type="ARBA" id="ARBA00023186"/>
    </source>
</evidence>
<comment type="subcellular location">
    <subcellularLocation>
        <location evidence="3">Cytoplasm</location>
    </subcellularLocation>
</comment>
<evidence type="ECO:0000256" key="1">
    <source>
        <dbReference type="ARBA" id="ARBA00007177"/>
    </source>
</evidence>
<reference evidence="4 5" key="1">
    <citation type="submission" date="2020-05" db="EMBL/GenBank/DDBJ databases">
        <title>Draft genome sequence of Mycobacterium hippocampi DL, isolated from European seabass, Dicentrarchus labrax, reared in fish farms.</title>
        <authorList>
            <person name="Stathopoulou P."/>
            <person name="Asimakis E."/>
            <person name="Tzokas K."/>
            <person name="Batargias C."/>
            <person name="Tsiamis G."/>
        </authorList>
    </citation>
    <scope>NUCLEOTIDE SEQUENCE [LARGE SCALE GENOMIC DNA]</scope>
    <source>
        <strain evidence="4 5">DL</strain>
    </source>
</reference>
<gene>
    <name evidence="3" type="primary">ureD</name>
    <name evidence="4" type="ORF">HLY00_4039</name>
</gene>
<keyword evidence="5" id="KW-1185">Reference proteome</keyword>
<keyword evidence="3" id="KW-0963">Cytoplasm</keyword>
<keyword evidence="3" id="KW-0996">Nickel insertion</keyword>
<dbReference type="AlphaFoldDB" id="A0A850PT28"/>
<dbReference type="Pfam" id="PF01774">
    <property type="entry name" value="UreD"/>
    <property type="match status" value="1"/>
</dbReference>
<comment type="similarity">
    <text evidence="1 3">Belongs to the UreD family.</text>
</comment>
<keyword evidence="2 3" id="KW-0143">Chaperone</keyword>
<dbReference type="Proteomes" id="UP000570517">
    <property type="component" value="Unassembled WGS sequence"/>
</dbReference>
<dbReference type="GO" id="GO:0005737">
    <property type="term" value="C:cytoplasm"/>
    <property type="evidence" value="ECO:0007669"/>
    <property type="project" value="UniProtKB-SubCell"/>
</dbReference>
<dbReference type="GO" id="GO:0016151">
    <property type="term" value="F:nickel cation binding"/>
    <property type="evidence" value="ECO:0007669"/>
    <property type="project" value="UniProtKB-UniRule"/>
</dbReference>
<sequence length="282" mass="29919">MTAPPSIAAGELGINVVADASGRTRATSLRQCYPQRVTMPLRCDPDHPGAATLCVQSPSGGAFSDDDLRTTVQCAPGTHLHLTTQAATQVFAGSGPGARHRLSFSVRAGAVLEYYPGTVIPHADSTFCQRLDVDVARGGVYLGWEAVAAGRIAHGERFGYECYDSAFVVRVDGRPVGRDRQVIRPRTADTGGCLIEGDYLATFVAVAPGRTVDGLLDEVRRILTGRDDWHGGAGRLPADTGVFVRLGARHAPALQRARRSLFDAARAVLLPVNQSAAESSDK</sequence>
<accession>A0A850PT28</accession>
<name>A0A850PT28_9MYCO</name>
<comment type="caution">
    <text evidence="4">The sequence shown here is derived from an EMBL/GenBank/DDBJ whole genome shotgun (WGS) entry which is preliminary data.</text>
</comment>
<comment type="subunit">
    <text evidence="3">UreD, UreF and UreG form a complex that acts as a GTP-hydrolysis-dependent molecular chaperone, activating the urease apoprotein by helping to assemble the nickel containing metallocenter of UreC. The UreE protein probably delivers the nickel.</text>
</comment>
<dbReference type="PANTHER" id="PTHR33643">
    <property type="entry name" value="UREASE ACCESSORY PROTEIN D"/>
    <property type="match status" value="1"/>
</dbReference>
<protein>
    <recommendedName>
        <fullName evidence="3">Urease accessory protein UreD</fullName>
    </recommendedName>
</protein>
<comment type="function">
    <text evidence="3">Required for maturation of urease via the functional incorporation of the urease nickel metallocenter.</text>
</comment>
<evidence type="ECO:0000313" key="5">
    <source>
        <dbReference type="Proteomes" id="UP000570517"/>
    </source>
</evidence>
<evidence type="ECO:0000313" key="4">
    <source>
        <dbReference type="EMBL" id="NVN53688.1"/>
    </source>
</evidence>
<dbReference type="PANTHER" id="PTHR33643:SF1">
    <property type="entry name" value="UREASE ACCESSORY PROTEIN D"/>
    <property type="match status" value="1"/>
</dbReference>
<dbReference type="RefSeq" id="WP_178361878.1">
    <property type="nucleotide sequence ID" value="NZ_JABFYL010000049.1"/>
</dbReference>
<dbReference type="InterPro" id="IPR002669">
    <property type="entry name" value="UreD"/>
</dbReference>
<evidence type="ECO:0000256" key="3">
    <source>
        <dbReference type="HAMAP-Rule" id="MF_01384"/>
    </source>
</evidence>
<dbReference type="HAMAP" id="MF_01384">
    <property type="entry name" value="UreD"/>
    <property type="match status" value="1"/>
</dbReference>
<organism evidence="4 5">
    <name type="scientific">Mycolicibacterium hippocampi</name>
    <dbReference type="NCBI Taxonomy" id="659824"/>
    <lineage>
        <taxon>Bacteria</taxon>
        <taxon>Bacillati</taxon>
        <taxon>Actinomycetota</taxon>
        <taxon>Actinomycetes</taxon>
        <taxon>Mycobacteriales</taxon>
        <taxon>Mycobacteriaceae</taxon>
        <taxon>Mycolicibacterium</taxon>
    </lineage>
</organism>
<proteinExistence type="inferred from homology"/>
<dbReference type="EMBL" id="JABFYL010000049">
    <property type="protein sequence ID" value="NVN53688.1"/>
    <property type="molecule type" value="Genomic_DNA"/>
</dbReference>